<proteinExistence type="predicted"/>
<dbReference type="Proteomes" id="UP000053989">
    <property type="component" value="Unassembled WGS sequence"/>
</dbReference>
<evidence type="ECO:0000313" key="1">
    <source>
        <dbReference type="EMBL" id="KIM52420.1"/>
    </source>
</evidence>
<evidence type="ECO:0000313" key="2">
    <source>
        <dbReference type="Proteomes" id="UP000053989"/>
    </source>
</evidence>
<sequence>MKVFSVRYCRKPNTHRNRVYHSDTRQWIPFTCSCEATEGFVVRQRYAYHNEDNGSLASSLAGHVYPIDNLETDGRERRDRLRNVRRGIRRWLDWQL</sequence>
<reference evidence="2" key="2">
    <citation type="submission" date="2015-01" db="EMBL/GenBank/DDBJ databases">
        <title>Evolutionary Origins and Diversification of the Mycorrhizal Mutualists.</title>
        <authorList>
            <consortium name="DOE Joint Genome Institute"/>
            <consortium name="Mycorrhizal Genomics Consortium"/>
            <person name="Kohler A."/>
            <person name="Kuo A."/>
            <person name="Nagy L.G."/>
            <person name="Floudas D."/>
            <person name="Copeland A."/>
            <person name="Barry K.W."/>
            <person name="Cichocki N."/>
            <person name="Veneault-Fourrey C."/>
            <person name="LaButti K."/>
            <person name="Lindquist E.A."/>
            <person name="Lipzen A."/>
            <person name="Lundell T."/>
            <person name="Morin E."/>
            <person name="Murat C."/>
            <person name="Riley R."/>
            <person name="Ohm R."/>
            <person name="Sun H."/>
            <person name="Tunlid A."/>
            <person name="Henrissat B."/>
            <person name="Grigoriev I.V."/>
            <person name="Hibbett D.S."/>
            <person name="Martin F."/>
        </authorList>
    </citation>
    <scope>NUCLEOTIDE SEQUENCE [LARGE SCALE GENOMIC DNA]</scope>
    <source>
        <strain evidence="2">Foug A</strain>
    </source>
</reference>
<protein>
    <submittedName>
        <fullName evidence="1">Uncharacterized protein</fullName>
    </submittedName>
</protein>
<dbReference type="InParanoid" id="A0A0C3CV31"/>
<keyword evidence="2" id="KW-1185">Reference proteome</keyword>
<reference evidence="1 2" key="1">
    <citation type="submission" date="2014-04" db="EMBL/GenBank/DDBJ databases">
        <authorList>
            <consortium name="DOE Joint Genome Institute"/>
            <person name="Kuo A."/>
            <person name="Kohler A."/>
            <person name="Nagy L.G."/>
            <person name="Floudas D."/>
            <person name="Copeland A."/>
            <person name="Barry K.W."/>
            <person name="Cichocki N."/>
            <person name="Veneault-Fourrey C."/>
            <person name="LaButti K."/>
            <person name="Lindquist E.A."/>
            <person name="Lipzen A."/>
            <person name="Lundell T."/>
            <person name="Morin E."/>
            <person name="Murat C."/>
            <person name="Sun H."/>
            <person name="Tunlid A."/>
            <person name="Henrissat B."/>
            <person name="Grigoriev I.V."/>
            <person name="Hibbett D.S."/>
            <person name="Martin F."/>
            <person name="Nordberg H.P."/>
            <person name="Cantor M.N."/>
            <person name="Hua S.X."/>
        </authorList>
    </citation>
    <scope>NUCLEOTIDE SEQUENCE [LARGE SCALE GENOMIC DNA]</scope>
    <source>
        <strain evidence="1 2">Foug A</strain>
    </source>
</reference>
<dbReference type="AlphaFoldDB" id="A0A0C3CV31"/>
<accession>A0A0C3CV31</accession>
<organism evidence="1 2">
    <name type="scientific">Scleroderma citrinum Foug A</name>
    <dbReference type="NCBI Taxonomy" id="1036808"/>
    <lineage>
        <taxon>Eukaryota</taxon>
        <taxon>Fungi</taxon>
        <taxon>Dikarya</taxon>
        <taxon>Basidiomycota</taxon>
        <taxon>Agaricomycotina</taxon>
        <taxon>Agaricomycetes</taxon>
        <taxon>Agaricomycetidae</taxon>
        <taxon>Boletales</taxon>
        <taxon>Sclerodermatineae</taxon>
        <taxon>Sclerodermataceae</taxon>
        <taxon>Scleroderma</taxon>
    </lineage>
</organism>
<dbReference type="HOGENOM" id="CLU_2360976_0_0_1"/>
<gene>
    <name evidence="1" type="ORF">SCLCIDRAFT_558206</name>
</gene>
<dbReference type="EMBL" id="KN822211">
    <property type="protein sequence ID" value="KIM52420.1"/>
    <property type="molecule type" value="Genomic_DNA"/>
</dbReference>
<name>A0A0C3CV31_9AGAM</name>